<accession>A0A3M7QVC5</accession>
<feature type="compositionally biased region" description="Basic and acidic residues" evidence="1">
    <location>
        <begin position="148"/>
        <end position="160"/>
    </location>
</feature>
<comment type="caution">
    <text evidence="2">The sequence shown here is derived from an EMBL/GenBank/DDBJ whole genome shotgun (WGS) entry which is preliminary data.</text>
</comment>
<keyword evidence="3" id="KW-1185">Reference proteome</keyword>
<evidence type="ECO:0000313" key="2">
    <source>
        <dbReference type="EMBL" id="RNA14938.1"/>
    </source>
</evidence>
<protein>
    <submittedName>
        <fullName evidence="2">Nucleoporin p58 p45 isoform X1</fullName>
    </submittedName>
</protein>
<dbReference type="AlphaFoldDB" id="A0A3M7QVC5"/>
<dbReference type="EMBL" id="REGN01005083">
    <property type="protein sequence ID" value="RNA14938.1"/>
    <property type="molecule type" value="Genomic_DNA"/>
</dbReference>
<evidence type="ECO:0000313" key="3">
    <source>
        <dbReference type="Proteomes" id="UP000276133"/>
    </source>
</evidence>
<feature type="compositionally biased region" description="Polar residues" evidence="1">
    <location>
        <begin position="167"/>
        <end position="177"/>
    </location>
</feature>
<feature type="region of interest" description="Disordered" evidence="1">
    <location>
        <begin position="135"/>
        <end position="199"/>
    </location>
</feature>
<dbReference type="STRING" id="10195.A0A3M7QVC5"/>
<gene>
    <name evidence="2" type="ORF">BpHYR1_053658</name>
</gene>
<feature type="non-terminal residue" evidence="2">
    <location>
        <position position="405"/>
    </location>
</feature>
<organism evidence="2 3">
    <name type="scientific">Brachionus plicatilis</name>
    <name type="common">Marine rotifer</name>
    <name type="synonym">Brachionus muelleri</name>
    <dbReference type="NCBI Taxonomy" id="10195"/>
    <lineage>
        <taxon>Eukaryota</taxon>
        <taxon>Metazoa</taxon>
        <taxon>Spiralia</taxon>
        <taxon>Gnathifera</taxon>
        <taxon>Rotifera</taxon>
        <taxon>Eurotatoria</taxon>
        <taxon>Monogononta</taxon>
        <taxon>Pseudotrocha</taxon>
        <taxon>Ploima</taxon>
        <taxon>Brachionidae</taxon>
        <taxon>Brachionus</taxon>
    </lineage>
</organism>
<evidence type="ECO:0000256" key="1">
    <source>
        <dbReference type="SAM" id="MobiDB-lite"/>
    </source>
</evidence>
<dbReference type="Proteomes" id="UP000276133">
    <property type="component" value="Unassembled WGS sequence"/>
</dbReference>
<dbReference type="OrthoDB" id="2538017at2759"/>
<dbReference type="Pfam" id="PF15967">
    <property type="entry name" value="Nucleoporin_FG2"/>
    <property type="match status" value="1"/>
</dbReference>
<feature type="compositionally biased region" description="Low complexity" evidence="1">
    <location>
        <begin position="135"/>
        <end position="147"/>
    </location>
</feature>
<reference evidence="2 3" key="1">
    <citation type="journal article" date="2018" name="Sci. Rep.">
        <title>Genomic signatures of local adaptation to the degree of environmental predictability in rotifers.</title>
        <authorList>
            <person name="Franch-Gras L."/>
            <person name="Hahn C."/>
            <person name="Garcia-Roger E.M."/>
            <person name="Carmona M.J."/>
            <person name="Serra M."/>
            <person name="Gomez A."/>
        </authorList>
    </citation>
    <scope>NUCLEOTIDE SEQUENCE [LARGE SCALE GENOMIC DNA]</scope>
    <source>
        <strain evidence="2">HYR1</strain>
    </source>
</reference>
<feature type="compositionally biased region" description="Low complexity" evidence="1">
    <location>
        <begin position="178"/>
        <end position="193"/>
    </location>
</feature>
<sequence length="405" mass="44268">MSGSNKNSLFNFTLNSTPQSNTSKINTAATSTPFGFGTAGTFSSTPAANLFGNSKPNTNSSFSLGSSQSIPASSNNGNIASSASGTDFNGLNFFSNKKESSSSTLAPAESKPSINSGQFPNSSLTAALTTSNPVSGLVSNSSGNNELNKTKVELTTENKQKRGTGFELSSSNDLQTISNSSNAKNANNDSKQNINQPISSSATLPNVLSFNVPSLSSASHETKFNSENKTIGLGGTCSSIANSSPAISNQSNKSLNSQSKQMTIKDQHLPQVLMDCIEEFKKNLEDMRKIKELNSTYTSKTIHQNIQEILTLKQCITQSQTDFQRNFNEVSNLKENIVQELRNVDICDHLKEMPLGFQYDCDIWNEYFMNRVRLFQNKLRILKNQFEQLEGYFKVHDRENVIESQ</sequence>
<name>A0A3M7QVC5_BRAPC</name>
<proteinExistence type="predicted"/>